<dbReference type="Proteomes" id="UP001176960">
    <property type="component" value="Unassembled WGS sequence"/>
</dbReference>
<feature type="compositionally biased region" description="Pro residues" evidence="1">
    <location>
        <begin position="29"/>
        <end position="48"/>
    </location>
</feature>
<gene>
    <name evidence="3" type="ORF">LMG32879_002026</name>
</gene>
<evidence type="ECO:0000313" key="4">
    <source>
        <dbReference type="Proteomes" id="UP001176960"/>
    </source>
</evidence>
<evidence type="ECO:0000313" key="3">
    <source>
        <dbReference type="EMBL" id="CAI9121180.1"/>
    </source>
</evidence>
<dbReference type="AlphaFoldDB" id="A0AA35US56"/>
<feature type="chain" id="PRO_5041242960" evidence="2">
    <location>
        <begin position="29"/>
        <end position="557"/>
    </location>
</feature>
<proteinExistence type="predicted"/>
<dbReference type="Pfam" id="PF00450">
    <property type="entry name" value="Peptidase_S10"/>
    <property type="match status" value="1"/>
</dbReference>
<reference evidence="3" key="1">
    <citation type="submission" date="2023-03" db="EMBL/GenBank/DDBJ databases">
        <authorList>
            <person name="Cleenwerck I."/>
        </authorList>
    </citation>
    <scope>NUCLEOTIDE SEQUENCE</scope>
    <source>
        <strain evidence="3">LMG 32879</strain>
    </source>
</reference>
<keyword evidence="4" id="KW-1185">Reference proteome</keyword>
<sequence>MRHRKLALRNLAVLASLAAALTAATALAAPPPGGPPGPPPPPPGPGAGPHPEASAFLSHPQHVLSDGTVTVRGKVIPYQAEAGTLIIHPDGWDDANPGTPDGPEARPLDAKASVFYTAYFRKGAKAESRPITFVYNGGPGSATVWLHIGAFGPRRVVTADDSHTPAAPYQVINNDDSLLDVTDLVFIDAPGTGYGRVMGRDGAKAFYGTDPDAAAFTDFIAQFLARHGRYNSPKYLFGESYGTTRSAIVANMLSERKGIDLNGVILLSQILNYANGPDRPQMNPSMDQPYVLALPSFAATAWYHHRLPNQPQDLDAFLREVEHFALTDYTEALQDGTAITDARLDEVAQKLHGYTGLPVDYLKRANLRVNGGEFEKTLLGAEGMDTGRLDSRFSGPSMDPLAQRPSYDPQSAAMESAYVAAFNDYARNTLKFGGDPAFDDGYEEYKLTAHSIGRWTFLHKQPDQMGQARGEPNVLPDLAAAMKANPALQVMLNQGYFDLGTPYFEGVYEMRHLPIPRDLAKNVEIRQYRSGHMVYAHAPALRELHDNVASFIERTHK</sequence>
<comment type="caution">
    <text evidence="3">The sequence shown here is derived from an EMBL/GenBank/DDBJ whole genome shotgun (WGS) entry which is preliminary data.</text>
</comment>
<dbReference type="InterPro" id="IPR029058">
    <property type="entry name" value="AB_hydrolase_fold"/>
</dbReference>
<dbReference type="InterPro" id="IPR001563">
    <property type="entry name" value="Peptidase_S10"/>
</dbReference>
<dbReference type="RefSeq" id="WP_289841421.1">
    <property type="nucleotide sequence ID" value="NZ_CATKSH010000011.1"/>
</dbReference>
<feature type="region of interest" description="Disordered" evidence="1">
    <location>
        <begin position="28"/>
        <end position="55"/>
    </location>
</feature>
<dbReference type="GO" id="GO:0006508">
    <property type="term" value="P:proteolysis"/>
    <property type="evidence" value="ECO:0007669"/>
    <property type="project" value="InterPro"/>
</dbReference>
<protein>
    <submittedName>
        <fullName evidence="3">Peptidase S10</fullName>
    </submittedName>
</protein>
<name>A0AA35US56_9PROT</name>
<dbReference type="Gene3D" id="3.40.50.1820">
    <property type="entry name" value="alpha/beta hydrolase"/>
    <property type="match status" value="1"/>
</dbReference>
<dbReference type="SUPFAM" id="SSF53474">
    <property type="entry name" value="alpha/beta-Hydrolases"/>
    <property type="match status" value="1"/>
</dbReference>
<feature type="signal peptide" evidence="2">
    <location>
        <begin position="1"/>
        <end position="28"/>
    </location>
</feature>
<organism evidence="3 4">
    <name type="scientific">Brytella acorum</name>
    <dbReference type="NCBI Taxonomy" id="2959299"/>
    <lineage>
        <taxon>Bacteria</taxon>
        <taxon>Pseudomonadati</taxon>
        <taxon>Pseudomonadota</taxon>
        <taxon>Alphaproteobacteria</taxon>
        <taxon>Acetobacterales</taxon>
        <taxon>Acetobacteraceae</taxon>
        <taxon>Brytella</taxon>
    </lineage>
</organism>
<dbReference type="GO" id="GO:0004185">
    <property type="term" value="F:serine-type carboxypeptidase activity"/>
    <property type="evidence" value="ECO:0007669"/>
    <property type="project" value="InterPro"/>
</dbReference>
<evidence type="ECO:0000256" key="2">
    <source>
        <dbReference type="SAM" id="SignalP"/>
    </source>
</evidence>
<dbReference type="EMBL" id="CATKSH010000011">
    <property type="protein sequence ID" value="CAI9121180.1"/>
    <property type="molecule type" value="Genomic_DNA"/>
</dbReference>
<evidence type="ECO:0000256" key="1">
    <source>
        <dbReference type="SAM" id="MobiDB-lite"/>
    </source>
</evidence>
<keyword evidence="2" id="KW-0732">Signal</keyword>
<accession>A0AA35US56</accession>